<name>A0A7D5V1L5_9HYPO</name>
<evidence type="ECO:0000256" key="1">
    <source>
        <dbReference type="ARBA" id="ARBA00004308"/>
    </source>
</evidence>
<dbReference type="InterPro" id="IPR002553">
    <property type="entry name" value="Clathrin/coatomer_adapt-like_N"/>
</dbReference>
<feature type="region of interest" description="Disordered" evidence="9">
    <location>
        <begin position="410"/>
        <end position="434"/>
    </location>
</feature>
<dbReference type="GO" id="GO:0006623">
    <property type="term" value="P:protein targeting to vacuole"/>
    <property type="evidence" value="ECO:0007669"/>
    <property type="project" value="TreeGrafter"/>
</dbReference>
<proteinExistence type="inferred from homology"/>
<keyword evidence="12" id="KW-1185">Reference proteome</keyword>
<feature type="coiled-coil region" evidence="8">
    <location>
        <begin position="935"/>
        <end position="972"/>
    </location>
</feature>
<keyword evidence="3 7" id="KW-0813">Transport</keyword>
<evidence type="ECO:0000256" key="3">
    <source>
        <dbReference type="ARBA" id="ARBA00022448"/>
    </source>
</evidence>
<dbReference type="Pfam" id="PF01602">
    <property type="entry name" value="Adaptin_N"/>
    <property type="match status" value="1"/>
</dbReference>
<dbReference type="Proteomes" id="UP000510686">
    <property type="component" value="Chromosome 6"/>
</dbReference>
<feature type="region of interest" description="Disordered" evidence="9">
    <location>
        <begin position="979"/>
        <end position="1076"/>
    </location>
</feature>
<feature type="compositionally biased region" description="Basic residues" evidence="9">
    <location>
        <begin position="1057"/>
        <end position="1068"/>
    </location>
</feature>
<sequence length="1076" mass="117807">MSVIDDTWHYTEHRIYNEALVAPGAGQFELATMFEKSLYDLIRGLRTNKGAGKDFIQKNLKDCRAEVRSPDMDVKATALLKLVYLEMLGYDMSWASFHVLEVMSSPKYHQKRVGYLGAVQSFRPDTEVLMLATNLLKKDIGSSTQTVISLPIATLPHVITPSLALSTLSDLLPRLGHSHSNIRKKTLVTLYRLALVYPEALRAAWPKIKERLLDPNEDPSVTAAIVNVVCELGWRRPHDFLPLAPRLFELLVDGGNNWMAIKLIKLFATLTPLEPRLVRKLLPPLTNIIATTPAMSLLYECINGIIQGGILGSTDDTADTDEIATLCVKKLRGMVMINGDPNLKYVALLAFNKIVATHPHLVAEQDDVILDCLDSSDITIRIQALDLVQGIVTSDNLIPVVSRLMKQLKSSAPTKERSQPGIPSFGSGSDSNDEAHVAITEPTKVEKQAPPLPEDYMIDIIRRILFICSKDNYSNVLDFDWYIDVLTQLVRMAPVPRQLDSESTPLSSLSSMDVSGRIGDELRNVAVKVRAMRSTAVSAGFTIVAQLNADTPTGHKVTSGVLSSVAWLLGEYAILLQDPDGTLNSLLQLIPRAARPEVCATSLLAVAKIFATIAGDETRPWTAEWKSRISLLIARILHVAEPLALHPNLEVQERAVEFVELLKLTAEAVSGQPASTDEAFQDSPLLLTQAIPSLFKGSELNSVAQGAQRNVPMAEGIDLDEPIHSNLTNLLSPADLVALDADESDEFEVYYSQRPAPTAISSSAPAISRLADPIDETIGSYQQPASEESYLDADIIARRKAERLERNKDDPYYLPSDEITRESTPIHNILQTSNGPDLDIDSIPIIQLDRDNMATPTAHAGPRSQAKPRQKIVIASDETLEGSDGDSIRQHDSGNNSDILTKAKSKKAKHSLLQVDSSHIGSFSLEGAPANGFDYERKQREEAEMQQAIKEVERLRLEMQRANERIQVAHGVDAQGTIVKKKRTVKKTAEGALGPDGEVKPKKKKKKKVNPAQEPDQTPGQEPEGVGTSSMAETASMADTAAAGSGAGVTADDVVLPKKKKKTVKKKKMAEIEDLS</sequence>
<dbReference type="GO" id="GO:0006896">
    <property type="term" value="P:Golgi to vacuole transport"/>
    <property type="evidence" value="ECO:0007669"/>
    <property type="project" value="TreeGrafter"/>
</dbReference>
<keyword evidence="5 7" id="KW-0653">Protein transport</keyword>
<dbReference type="GeneID" id="26241170"/>
<comment type="function">
    <text evidence="7">Part of the AP-3 complex, an adaptor-related complex which is not clathrin-associated. The complex is associated with the Golgi region as well as more peripheral structures. It facilitates the budding of vesicles from the Golgi membrane.</text>
</comment>
<dbReference type="GO" id="GO:0005794">
    <property type="term" value="C:Golgi apparatus"/>
    <property type="evidence" value="ECO:0007669"/>
    <property type="project" value="UniProtKB-SubCell"/>
</dbReference>
<dbReference type="Gene3D" id="1.25.10.10">
    <property type="entry name" value="Leucine-rich Repeat Variant"/>
    <property type="match status" value="1"/>
</dbReference>
<evidence type="ECO:0000313" key="12">
    <source>
        <dbReference type="Proteomes" id="UP000510686"/>
    </source>
</evidence>
<dbReference type="AlphaFoldDB" id="A0A7D5V1L5"/>
<dbReference type="PIRSF" id="PIRSF037092">
    <property type="entry name" value="AP3_complex_delta"/>
    <property type="match status" value="1"/>
</dbReference>
<dbReference type="PANTHER" id="PTHR22781:SF12">
    <property type="entry name" value="AP-3 COMPLEX SUBUNIT DELTA-1"/>
    <property type="match status" value="1"/>
</dbReference>
<evidence type="ECO:0000256" key="6">
    <source>
        <dbReference type="ARBA" id="ARBA00023136"/>
    </source>
</evidence>
<feature type="region of interest" description="Disordered" evidence="9">
    <location>
        <begin position="875"/>
        <end position="898"/>
    </location>
</feature>
<comment type="subunit">
    <text evidence="7">Adaptor protein complex 3 (AP-3) is a heterotetramer.</text>
</comment>
<evidence type="ECO:0000259" key="10">
    <source>
        <dbReference type="Pfam" id="PF01602"/>
    </source>
</evidence>
<dbReference type="GO" id="GO:0010008">
    <property type="term" value="C:endosome membrane"/>
    <property type="evidence" value="ECO:0007669"/>
    <property type="project" value="TreeGrafter"/>
</dbReference>
<organism evidence="11 12">
    <name type="scientific">Metarhizium brunneum</name>
    <dbReference type="NCBI Taxonomy" id="500148"/>
    <lineage>
        <taxon>Eukaryota</taxon>
        <taxon>Fungi</taxon>
        <taxon>Dikarya</taxon>
        <taxon>Ascomycota</taxon>
        <taxon>Pezizomycotina</taxon>
        <taxon>Sordariomycetes</taxon>
        <taxon>Hypocreomycetidae</taxon>
        <taxon>Hypocreales</taxon>
        <taxon>Clavicipitaceae</taxon>
        <taxon>Metarhizium</taxon>
    </lineage>
</organism>
<evidence type="ECO:0000256" key="7">
    <source>
        <dbReference type="PIRNR" id="PIRNR037092"/>
    </source>
</evidence>
<accession>A0A7D5V1L5</accession>
<dbReference type="EMBL" id="CP058937">
    <property type="protein sequence ID" value="QLI72776.1"/>
    <property type="molecule type" value="Genomic_DNA"/>
</dbReference>
<keyword evidence="6" id="KW-0472">Membrane</keyword>
<protein>
    <recommendedName>
        <fullName evidence="7">AP-3 complex subunit delta</fullName>
    </recommendedName>
</protein>
<dbReference type="InterPro" id="IPR011989">
    <property type="entry name" value="ARM-like"/>
</dbReference>
<dbReference type="RefSeq" id="XP_014546747.2">
    <property type="nucleotide sequence ID" value="XM_014691261.2"/>
</dbReference>
<keyword evidence="4" id="KW-0677">Repeat</keyword>
<feature type="domain" description="Clathrin/coatomer adaptor adaptin-like N-terminal" evidence="10">
    <location>
        <begin position="54"/>
        <end position="664"/>
    </location>
</feature>
<evidence type="ECO:0000256" key="9">
    <source>
        <dbReference type="SAM" id="MobiDB-lite"/>
    </source>
</evidence>
<reference evidence="11 12" key="1">
    <citation type="submission" date="2020-07" db="EMBL/GenBank/DDBJ databases">
        <title>Telomere length de novo assembly of all 7 chromosomes of the fungus, Metarhizium brunneum, using a novel assembly pipeline.</title>
        <authorList>
            <person name="Saud z."/>
            <person name="Kortsinoglou A."/>
            <person name="Kouvelis V.N."/>
            <person name="Butt T.M."/>
        </authorList>
    </citation>
    <scope>NUCLEOTIDE SEQUENCE [LARGE SCALE GENOMIC DNA]</scope>
    <source>
        <strain evidence="11 12">4556</strain>
    </source>
</reference>
<dbReference type="InterPro" id="IPR016024">
    <property type="entry name" value="ARM-type_fold"/>
</dbReference>
<comment type="subcellular location">
    <subcellularLocation>
        <location evidence="1">Endomembrane system</location>
    </subcellularLocation>
    <subcellularLocation>
        <location evidence="7">Golgi apparatus</location>
    </subcellularLocation>
</comment>
<gene>
    <name evidence="11" type="primary">apl5</name>
    <name evidence="11" type="ORF">G6M90_00g095840</name>
</gene>
<evidence type="ECO:0000256" key="8">
    <source>
        <dbReference type="SAM" id="Coils"/>
    </source>
</evidence>
<dbReference type="KEGG" id="mbrn:26241170"/>
<dbReference type="GO" id="GO:0030123">
    <property type="term" value="C:AP-3 adaptor complex"/>
    <property type="evidence" value="ECO:0007669"/>
    <property type="project" value="InterPro"/>
</dbReference>
<dbReference type="InterPro" id="IPR017105">
    <property type="entry name" value="AP3_complex_dsu"/>
</dbReference>
<dbReference type="SUPFAM" id="SSF48371">
    <property type="entry name" value="ARM repeat"/>
    <property type="match status" value="1"/>
</dbReference>
<evidence type="ECO:0000256" key="5">
    <source>
        <dbReference type="ARBA" id="ARBA00022927"/>
    </source>
</evidence>
<dbReference type="PANTHER" id="PTHR22781">
    <property type="entry name" value="DELTA ADAPTIN-RELATED"/>
    <property type="match status" value="1"/>
</dbReference>
<keyword evidence="7" id="KW-0333">Golgi apparatus</keyword>
<evidence type="ECO:0000256" key="2">
    <source>
        <dbReference type="ARBA" id="ARBA00006613"/>
    </source>
</evidence>
<feature type="compositionally biased region" description="Low complexity" evidence="9">
    <location>
        <begin position="1027"/>
        <end position="1054"/>
    </location>
</feature>
<comment type="similarity">
    <text evidence="2 7">Belongs to the adaptor complexes large subunit family.</text>
</comment>
<dbReference type="OrthoDB" id="10264595at2759"/>
<evidence type="ECO:0000313" key="11">
    <source>
        <dbReference type="EMBL" id="QLI72776.1"/>
    </source>
</evidence>
<evidence type="ECO:0000256" key="4">
    <source>
        <dbReference type="ARBA" id="ARBA00022737"/>
    </source>
</evidence>
<keyword evidence="8" id="KW-0175">Coiled coil</keyword>